<dbReference type="InterPro" id="IPR006035">
    <property type="entry name" value="Ureohydrolase"/>
</dbReference>
<name>A0ABU1HVJ1_9MICO</name>
<dbReference type="Pfam" id="PF00491">
    <property type="entry name" value="Arginase"/>
    <property type="match status" value="1"/>
</dbReference>
<dbReference type="PROSITE" id="PS51409">
    <property type="entry name" value="ARGINASE_2"/>
    <property type="match status" value="1"/>
</dbReference>
<keyword evidence="1" id="KW-0479">Metal-binding</keyword>
<dbReference type="GO" id="GO:0004053">
    <property type="term" value="F:arginase activity"/>
    <property type="evidence" value="ECO:0007669"/>
    <property type="project" value="UniProtKB-EC"/>
</dbReference>
<dbReference type="Proteomes" id="UP001249291">
    <property type="component" value="Unassembled WGS sequence"/>
</dbReference>
<keyword evidence="3" id="KW-0464">Manganese</keyword>
<evidence type="ECO:0000313" key="6">
    <source>
        <dbReference type="Proteomes" id="UP001249291"/>
    </source>
</evidence>
<dbReference type="RefSeq" id="WP_309693940.1">
    <property type="nucleotide sequence ID" value="NZ_JAVIZQ010000001.1"/>
</dbReference>
<sequence>MNSRELTLIGLPYQFGRRDDGGGYRMARGPEVLLAADAVPSELTSSGADAPVVTWLDHLDDAAPWDGRSYPLSPGDQMVRQLVQNRGLAAAVQQEKAADRLPVVIAGGCNSSIGVVAGLDDPEVGLIWFDAHADAETPETSPDGLFEGMPVSVIAGRCWRRWRENIPGFRVIPEEWIMQVGLHDLAFEEDLPAVQRGIGRVVGPEEMNESGFQAAFEDALRELAGRIGKVYVHIDTDVLDAGTVRANKHAAEGGPTPDELEWAVSRIAQAMSIEAVSFSSFDTSVDEDAPAVLVPLIARIARLCAAS</sequence>
<dbReference type="EC" id="3.5.3.1" evidence="5"/>
<protein>
    <submittedName>
        <fullName evidence="5">Arginase</fullName>
        <ecNumber evidence="5">3.5.3.1</ecNumber>
    </submittedName>
</protein>
<dbReference type="SUPFAM" id="SSF52768">
    <property type="entry name" value="Arginase/deacetylase"/>
    <property type="match status" value="1"/>
</dbReference>
<dbReference type="InterPro" id="IPR023696">
    <property type="entry name" value="Ureohydrolase_dom_sf"/>
</dbReference>
<dbReference type="PANTHER" id="PTHR43782:SF3">
    <property type="entry name" value="ARGINASE"/>
    <property type="match status" value="1"/>
</dbReference>
<accession>A0ABU1HVJ1</accession>
<evidence type="ECO:0000256" key="1">
    <source>
        <dbReference type="ARBA" id="ARBA00022723"/>
    </source>
</evidence>
<keyword evidence="2 5" id="KW-0378">Hydrolase</keyword>
<dbReference type="EMBL" id="JAVIZQ010000001">
    <property type="protein sequence ID" value="MDR6144077.1"/>
    <property type="molecule type" value="Genomic_DNA"/>
</dbReference>
<proteinExistence type="inferred from homology"/>
<gene>
    <name evidence="5" type="ORF">QE375_003631</name>
</gene>
<dbReference type="PANTHER" id="PTHR43782">
    <property type="entry name" value="ARGINASE"/>
    <property type="match status" value="1"/>
</dbReference>
<comment type="caution">
    <text evidence="5">The sequence shown here is derived from an EMBL/GenBank/DDBJ whole genome shotgun (WGS) entry which is preliminary data.</text>
</comment>
<evidence type="ECO:0000256" key="3">
    <source>
        <dbReference type="ARBA" id="ARBA00023211"/>
    </source>
</evidence>
<evidence type="ECO:0000256" key="4">
    <source>
        <dbReference type="PROSITE-ProRule" id="PRU00742"/>
    </source>
</evidence>
<reference evidence="5 6" key="1">
    <citation type="submission" date="2023-08" db="EMBL/GenBank/DDBJ databases">
        <title>Functional and genomic diversity of the sorghum phyllosphere microbiome.</title>
        <authorList>
            <person name="Shade A."/>
        </authorList>
    </citation>
    <scope>NUCLEOTIDE SEQUENCE [LARGE SCALE GENOMIC DNA]</scope>
    <source>
        <strain evidence="5 6">SORGH_AS_0445</strain>
    </source>
</reference>
<organism evidence="5 6">
    <name type="scientific">Microbacterium foliorum</name>
    <dbReference type="NCBI Taxonomy" id="104336"/>
    <lineage>
        <taxon>Bacteria</taxon>
        <taxon>Bacillati</taxon>
        <taxon>Actinomycetota</taxon>
        <taxon>Actinomycetes</taxon>
        <taxon>Micrococcales</taxon>
        <taxon>Microbacteriaceae</taxon>
        <taxon>Microbacterium</taxon>
    </lineage>
</organism>
<keyword evidence="6" id="KW-1185">Reference proteome</keyword>
<evidence type="ECO:0000313" key="5">
    <source>
        <dbReference type="EMBL" id="MDR6144077.1"/>
    </source>
</evidence>
<evidence type="ECO:0000256" key="2">
    <source>
        <dbReference type="ARBA" id="ARBA00022801"/>
    </source>
</evidence>
<comment type="similarity">
    <text evidence="4">Belongs to the arginase family.</text>
</comment>
<dbReference type="Gene3D" id="3.40.800.10">
    <property type="entry name" value="Ureohydrolase domain"/>
    <property type="match status" value="1"/>
</dbReference>